<organism evidence="7 8">
    <name type="scientific">Gluconobacter frateurii NRIC 0228</name>
    <dbReference type="NCBI Taxonomy" id="1307946"/>
    <lineage>
        <taxon>Bacteria</taxon>
        <taxon>Pseudomonadati</taxon>
        <taxon>Pseudomonadota</taxon>
        <taxon>Alphaproteobacteria</taxon>
        <taxon>Acetobacterales</taxon>
        <taxon>Acetobacteraceae</taxon>
        <taxon>Gluconobacter</taxon>
    </lineage>
</organism>
<evidence type="ECO:0000256" key="3">
    <source>
        <dbReference type="ARBA" id="ARBA00023125"/>
    </source>
</evidence>
<keyword evidence="8" id="KW-1185">Reference proteome</keyword>
<dbReference type="Pfam" id="PF00126">
    <property type="entry name" value="HTH_1"/>
    <property type="match status" value="1"/>
</dbReference>
<evidence type="ECO:0000256" key="5">
    <source>
        <dbReference type="ARBA" id="ARBA00023163"/>
    </source>
</evidence>
<name>A0ABQ0QAT6_9PROT</name>
<dbReference type="EMBL" id="BAQW01000005">
    <property type="protein sequence ID" value="GBR11280.1"/>
    <property type="molecule type" value="Genomic_DNA"/>
</dbReference>
<dbReference type="Pfam" id="PF03466">
    <property type="entry name" value="LysR_substrate"/>
    <property type="match status" value="1"/>
</dbReference>
<dbReference type="PROSITE" id="PS50931">
    <property type="entry name" value="HTH_LYSR"/>
    <property type="match status" value="1"/>
</dbReference>
<dbReference type="InterPro" id="IPR000847">
    <property type="entry name" value="LysR_HTH_N"/>
</dbReference>
<sequence>MDTRRLAAFIKVVDVGSVTRAASLLHIAQPALSQQMVALEGEFRQKLLIRSPRGVSLTPAGRALYHHAHIMLRQEAEARRSVSQPELVVSGEVCVGLAPSSSATSLALPLLRKVREKYPNVILHIREHFGPALTELIMKDAMHVAVLYDVGPIRGLSFETIATERWCVVGLEEFFPVGNDVIPLAALADREMFLPVRSTYPRARIEKACRESGFSPHIIAELESLSTLGEALAEGLGITILPFPVALELQRVFPVTVRALTEPEIIAPISLCLKDEATHSVAATAVIEILREETMNLHGASAT</sequence>
<evidence type="ECO:0000313" key="7">
    <source>
        <dbReference type="EMBL" id="GBR11280.1"/>
    </source>
</evidence>
<keyword evidence="4" id="KW-0010">Activator</keyword>
<dbReference type="PANTHER" id="PTHR30293">
    <property type="entry name" value="TRANSCRIPTIONAL REGULATORY PROTEIN NAC-RELATED"/>
    <property type="match status" value="1"/>
</dbReference>
<gene>
    <name evidence="7" type="ORF">AA0228_1321</name>
</gene>
<dbReference type="InterPro" id="IPR036390">
    <property type="entry name" value="WH_DNA-bd_sf"/>
</dbReference>
<protein>
    <submittedName>
        <fullName evidence="7">Transcriptional regulator</fullName>
    </submittedName>
</protein>
<evidence type="ECO:0000256" key="1">
    <source>
        <dbReference type="ARBA" id="ARBA00009437"/>
    </source>
</evidence>
<accession>A0ABQ0QAT6</accession>
<dbReference type="PRINTS" id="PR00039">
    <property type="entry name" value="HTHLYSR"/>
</dbReference>
<evidence type="ECO:0000256" key="2">
    <source>
        <dbReference type="ARBA" id="ARBA00023015"/>
    </source>
</evidence>
<proteinExistence type="inferred from homology"/>
<dbReference type="Gene3D" id="3.40.190.290">
    <property type="match status" value="1"/>
</dbReference>
<dbReference type="SUPFAM" id="SSF53850">
    <property type="entry name" value="Periplasmic binding protein-like II"/>
    <property type="match status" value="1"/>
</dbReference>
<keyword evidence="2" id="KW-0805">Transcription regulation</keyword>
<dbReference type="PANTHER" id="PTHR30293:SF0">
    <property type="entry name" value="NITROGEN ASSIMILATION REGULATORY PROTEIN NAC"/>
    <property type="match status" value="1"/>
</dbReference>
<dbReference type="RefSeq" id="WP_099182009.1">
    <property type="nucleotide sequence ID" value="NZ_BAQW01000005.1"/>
</dbReference>
<dbReference type="InterPro" id="IPR036388">
    <property type="entry name" value="WH-like_DNA-bd_sf"/>
</dbReference>
<evidence type="ECO:0000256" key="4">
    <source>
        <dbReference type="ARBA" id="ARBA00023159"/>
    </source>
</evidence>
<feature type="domain" description="HTH lysR-type" evidence="6">
    <location>
        <begin position="1"/>
        <end position="58"/>
    </location>
</feature>
<dbReference type="Proteomes" id="UP001061070">
    <property type="component" value="Unassembled WGS sequence"/>
</dbReference>
<evidence type="ECO:0000259" key="6">
    <source>
        <dbReference type="PROSITE" id="PS50931"/>
    </source>
</evidence>
<comment type="caution">
    <text evidence="7">The sequence shown here is derived from an EMBL/GenBank/DDBJ whole genome shotgun (WGS) entry which is preliminary data.</text>
</comment>
<keyword evidence="3" id="KW-0238">DNA-binding</keyword>
<comment type="similarity">
    <text evidence="1">Belongs to the LysR transcriptional regulatory family.</text>
</comment>
<keyword evidence="5" id="KW-0804">Transcription</keyword>
<dbReference type="Gene3D" id="1.10.10.10">
    <property type="entry name" value="Winged helix-like DNA-binding domain superfamily/Winged helix DNA-binding domain"/>
    <property type="match status" value="1"/>
</dbReference>
<dbReference type="SUPFAM" id="SSF46785">
    <property type="entry name" value="Winged helix' DNA-binding domain"/>
    <property type="match status" value="1"/>
</dbReference>
<reference evidence="7" key="1">
    <citation type="submission" date="2013-04" db="EMBL/GenBank/DDBJ databases">
        <title>The genome sequencing project of 58 acetic acid bacteria.</title>
        <authorList>
            <person name="Okamoto-Kainuma A."/>
            <person name="Ishikawa M."/>
            <person name="Umino S."/>
            <person name="Koizumi Y."/>
            <person name="Shiwa Y."/>
            <person name="Yoshikawa H."/>
            <person name="Matsutani M."/>
            <person name="Matsushita K."/>
        </authorList>
    </citation>
    <scope>NUCLEOTIDE SEQUENCE</scope>
    <source>
        <strain evidence="7">NRIC 0228</strain>
    </source>
</reference>
<evidence type="ECO:0000313" key="8">
    <source>
        <dbReference type="Proteomes" id="UP001061070"/>
    </source>
</evidence>
<dbReference type="InterPro" id="IPR005119">
    <property type="entry name" value="LysR_subst-bd"/>
</dbReference>